<proteinExistence type="inferred from homology"/>
<dbReference type="PANTHER" id="PTHR12151">
    <property type="entry name" value="ELECTRON TRANSPORT PROTIN SCO1/SENC FAMILY MEMBER"/>
    <property type="match status" value="1"/>
</dbReference>
<evidence type="ECO:0000313" key="5">
    <source>
        <dbReference type="EMBL" id="SHN25527.1"/>
    </source>
</evidence>
<feature type="signal peptide" evidence="4">
    <location>
        <begin position="1"/>
        <end position="21"/>
    </location>
</feature>
<dbReference type="OrthoDB" id="1523860at2"/>
<dbReference type="Proteomes" id="UP000184513">
    <property type="component" value="Unassembled WGS sequence"/>
</dbReference>
<name>A0A1M7Q593_9BACT</name>
<feature type="disulfide bond" description="Redox-active" evidence="3">
    <location>
        <begin position="73"/>
        <end position="77"/>
    </location>
</feature>
<dbReference type="SUPFAM" id="SSF52833">
    <property type="entry name" value="Thioredoxin-like"/>
    <property type="match status" value="1"/>
</dbReference>
<evidence type="ECO:0000256" key="1">
    <source>
        <dbReference type="ARBA" id="ARBA00010996"/>
    </source>
</evidence>
<evidence type="ECO:0000256" key="4">
    <source>
        <dbReference type="SAM" id="SignalP"/>
    </source>
</evidence>
<dbReference type="RefSeq" id="WP_073096570.1">
    <property type="nucleotide sequence ID" value="NZ_FRCY01000014.1"/>
</dbReference>
<evidence type="ECO:0000256" key="2">
    <source>
        <dbReference type="PIRSR" id="PIRSR603782-1"/>
    </source>
</evidence>
<dbReference type="InterPro" id="IPR003782">
    <property type="entry name" value="SCO1/SenC"/>
</dbReference>
<keyword evidence="4" id="KW-0732">Signal</keyword>
<sequence>MKNLMLICWLAALLSACSNNSASEERSIEDQEELHAMSIYHLPSDWKTHEGEQIAFSDLKGQPLVVVMIYTACKTACPRLVADMRQIEEKSALAGARQPRYILVSIDPLNDTPERLKQFANANQMEGDQWLFLQGTTAGVREFANVLAVKYKRIDPIDFSHSNIISVFDQKGVLQYQKEGLGMENDEIISKIVEISGT</sequence>
<dbReference type="InterPro" id="IPR036249">
    <property type="entry name" value="Thioredoxin-like_sf"/>
</dbReference>
<keyword evidence="2" id="KW-0186">Copper</keyword>
<dbReference type="EMBL" id="FRCY01000014">
    <property type="protein sequence ID" value="SHN25527.1"/>
    <property type="molecule type" value="Genomic_DNA"/>
</dbReference>
<reference evidence="5 6" key="1">
    <citation type="submission" date="2016-11" db="EMBL/GenBank/DDBJ databases">
        <authorList>
            <person name="Jaros S."/>
            <person name="Januszkiewicz K."/>
            <person name="Wedrychowicz H."/>
        </authorList>
    </citation>
    <scope>NUCLEOTIDE SEQUENCE [LARGE SCALE GENOMIC DNA]</scope>
    <source>
        <strain evidence="5 6">CGMCC 1.6102</strain>
    </source>
</reference>
<organism evidence="5 6">
    <name type="scientific">Cyclobacterium lianum</name>
    <dbReference type="NCBI Taxonomy" id="388280"/>
    <lineage>
        <taxon>Bacteria</taxon>
        <taxon>Pseudomonadati</taxon>
        <taxon>Bacteroidota</taxon>
        <taxon>Cytophagia</taxon>
        <taxon>Cytophagales</taxon>
        <taxon>Cyclobacteriaceae</taxon>
        <taxon>Cyclobacterium</taxon>
    </lineage>
</organism>
<feature type="binding site" evidence="2">
    <location>
        <position position="77"/>
    </location>
    <ligand>
        <name>Cu cation</name>
        <dbReference type="ChEBI" id="CHEBI:23378"/>
    </ligand>
</feature>
<dbReference type="PROSITE" id="PS51257">
    <property type="entry name" value="PROKAR_LIPOPROTEIN"/>
    <property type="match status" value="1"/>
</dbReference>
<keyword evidence="3" id="KW-1015">Disulfide bond</keyword>
<feature type="binding site" evidence="2">
    <location>
        <position position="73"/>
    </location>
    <ligand>
        <name>Cu cation</name>
        <dbReference type="ChEBI" id="CHEBI:23378"/>
    </ligand>
</feature>
<dbReference type="PANTHER" id="PTHR12151:SF25">
    <property type="entry name" value="LINALOOL DEHYDRATASE_ISOMERASE DOMAIN-CONTAINING PROTEIN"/>
    <property type="match status" value="1"/>
</dbReference>
<dbReference type="Gene3D" id="3.40.30.10">
    <property type="entry name" value="Glutaredoxin"/>
    <property type="match status" value="1"/>
</dbReference>
<dbReference type="Pfam" id="PF02630">
    <property type="entry name" value="SCO1-SenC"/>
    <property type="match status" value="1"/>
</dbReference>
<feature type="binding site" evidence="2">
    <location>
        <position position="161"/>
    </location>
    <ligand>
        <name>Cu cation</name>
        <dbReference type="ChEBI" id="CHEBI:23378"/>
    </ligand>
</feature>
<evidence type="ECO:0000256" key="3">
    <source>
        <dbReference type="PIRSR" id="PIRSR603782-2"/>
    </source>
</evidence>
<keyword evidence="2" id="KW-0479">Metal-binding</keyword>
<keyword evidence="6" id="KW-1185">Reference proteome</keyword>
<comment type="similarity">
    <text evidence="1">Belongs to the SCO1/2 family.</text>
</comment>
<dbReference type="AlphaFoldDB" id="A0A1M7Q593"/>
<evidence type="ECO:0000313" key="6">
    <source>
        <dbReference type="Proteomes" id="UP000184513"/>
    </source>
</evidence>
<dbReference type="CDD" id="cd02968">
    <property type="entry name" value="SCO"/>
    <property type="match status" value="1"/>
</dbReference>
<protein>
    <submittedName>
        <fullName evidence="5">Protein SCO1/2</fullName>
    </submittedName>
</protein>
<dbReference type="STRING" id="388280.SAMN04488057_11433"/>
<feature type="chain" id="PRO_5013088088" evidence="4">
    <location>
        <begin position="22"/>
        <end position="198"/>
    </location>
</feature>
<gene>
    <name evidence="5" type="ORF">SAMN04488057_11433</name>
</gene>
<dbReference type="GO" id="GO:0046872">
    <property type="term" value="F:metal ion binding"/>
    <property type="evidence" value="ECO:0007669"/>
    <property type="project" value="UniProtKB-KW"/>
</dbReference>
<accession>A0A1M7Q593</accession>